<name>A0A0B6XZS7_9EUPU</name>
<dbReference type="EMBL" id="HACG01001920">
    <property type="protein sequence ID" value="CEK48785.1"/>
    <property type="molecule type" value="Transcribed_RNA"/>
</dbReference>
<dbReference type="AlphaFoldDB" id="A0A0B6XZS7"/>
<reference evidence="1" key="1">
    <citation type="submission" date="2014-12" db="EMBL/GenBank/DDBJ databases">
        <title>Insight into the proteome of Arion vulgaris.</title>
        <authorList>
            <person name="Aradska J."/>
            <person name="Bulat T."/>
            <person name="Smidak R."/>
            <person name="Sarate P."/>
            <person name="Gangsoo J."/>
            <person name="Sialana F."/>
            <person name="Bilban M."/>
            <person name="Lubec G."/>
        </authorList>
    </citation>
    <scope>NUCLEOTIDE SEQUENCE</scope>
    <source>
        <tissue evidence="1">Skin</tissue>
    </source>
</reference>
<proteinExistence type="predicted"/>
<sequence length="87" mass="10104">MEIVTFDRSESAECRATPTVSVTDQMRCSVFQWYRSKVMKYSDSSQLTAVSKWMRTSTSHINKFRFTVQNAGVHIYGRDLPVLYIVE</sequence>
<evidence type="ECO:0000313" key="1">
    <source>
        <dbReference type="EMBL" id="CEK48785.1"/>
    </source>
</evidence>
<accession>A0A0B6XZS7</accession>
<protein>
    <submittedName>
        <fullName evidence="1">Uncharacterized protein</fullName>
    </submittedName>
</protein>
<organism evidence="1">
    <name type="scientific">Arion vulgaris</name>
    <dbReference type="NCBI Taxonomy" id="1028688"/>
    <lineage>
        <taxon>Eukaryota</taxon>
        <taxon>Metazoa</taxon>
        <taxon>Spiralia</taxon>
        <taxon>Lophotrochozoa</taxon>
        <taxon>Mollusca</taxon>
        <taxon>Gastropoda</taxon>
        <taxon>Heterobranchia</taxon>
        <taxon>Euthyneura</taxon>
        <taxon>Panpulmonata</taxon>
        <taxon>Eupulmonata</taxon>
        <taxon>Stylommatophora</taxon>
        <taxon>Helicina</taxon>
        <taxon>Arionoidea</taxon>
        <taxon>Arionidae</taxon>
        <taxon>Arion</taxon>
    </lineage>
</organism>
<gene>
    <name evidence="1" type="primary">ORF5194</name>
</gene>